<evidence type="ECO:0000259" key="6">
    <source>
        <dbReference type="Pfam" id="PF00291"/>
    </source>
</evidence>
<dbReference type="GO" id="GO:0004795">
    <property type="term" value="F:threonine synthase activity"/>
    <property type="evidence" value="ECO:0007669"/>
    <property type="project" value="EnsemblFungi"/>
</dbReference>
<evidence type="ECO:0000256" key="5">
    <source>
        <dbReference type="PIRSR" id="PIRSR604450-51"/>
    </source>
</evidence>
<dbReference type="InterPro" id="IPR037158">
    <property type="entry name" value="Thr_synth_N_sf"/>
</dbReference>
<dbReference type="Gene3D" id="3.40.50.1100">
    <property type="match status" value="2"/>
</dbReference>
<dbReference type="OrthoDB" id="5203861at2759"/>
<dbReference type="InterPro" id="IPR051166">
    <property type="entry name" value="Threonine_Synthase"/>
</dbReference>
<protein>
    <submittedName>
        <fullName evidence="8">Threonine synthase</fullName>
    </submittedName>
</protein>
<dbReference type="AlphaFoldDB" id="A0A2H9TH47"/>
<organism evidence="8 9">
    <name type="scientific">Paramicrosporidium saccamoebae</name>
    <dbReference type="NCBI Taxonomy" id="1246581"/>
    <lineage>
        <taxon>Eukaryota</taxon>
        <taxon>Fungi</taxon>
        <taxon>Fungi incertae sedis</taxon>
        <taxon>Cryptomycota</taxon>
        <taxon>Cryptomycota incertae sedis</taxon>
        <taxon>Paramicrosporidium</taxon>
    </lineage>
</organism>
<comment type="cofactor">
    <cofactor evidence="1 5">
        <name>pyridoxal 5'-phosphate</name>
        <dbReference type="ChEBI" id="CHEBI:597326"/>
    </cofactor>
</comment>
<gene>
    <name evidence="8" type="ORF">PSACC_03275</name>
</gene>
<evidence type="ECO:0000313" key="8">
    <source>
        <dbReference type="EMBL" id="PJF16940.1"/>
    </source>
</evidence>
<dbReference type="GO" id="GO:0009088">
    <property type="term" value="P:threonine biosynthetic process"/>
    <property type="evidence" value="ECO:0007669"/>
    <property type="project" value="EnsemblFungi"/>
</dbReference>
<dbReference type="STRING" id="1246581.A0A2H9TH47"/>
<feature type="domain" description="Tryptophan synthase beta chain-like PALP" evidence="6">
    <location>
        <begin position="94"/>
        <end position="354"/>
    </location>
</feature>
<dbReference type="Pfam" id="PF00291">
    <property type="entry name" value="PALP"/>
    <property type="match status" value="1"/>
</dbReference>
<dbReference type="NCBIfam" id="TIGR00260">
    <property type="entry name" value="thrC"/>
    <property type="match status" value="1"/>
</dbReference>
<dbReference type="InterPro" id="IPR036052">
    <property type="entry name" value="TrpB-like_PALP_sf"/>
</dbReference>
<keyword evidence="3 5" id="KW-0663">Pyridoxal phosphate</keyword>
<feature type="modified residue" description="N6-(pyridoxal phosphate)lysine" evidence="5">
    <location>
        <position position="119"/>
    </location>
</feature>
<dbReference type="EMBL" id="MTSL01000201">
    <property type="protein sequence ID" value="PJF16940.1"/>
    <property type="molecule type" value="Genomic_DNA"/>
</dbReference>
<evidence type="ECO:0000313" key="9">
    <source>
        <dbReference type="Proteomes" id="UP000240830"/>
    </source>
</evidence>
<feature type="domain" description="Threonine synthase N-terminal" evidence="7">
    <location>
        <begin position="9"/>
        <end position="87"/>
    </location>
</feature>
<dbReference type="CDD" id="cd01560">
    <property type="entry name" value="Thr-synth_2"/>
    <property type="match status" value="1"/>
</dbReference>
<keyword evidence="4" id="KW-0456">Lyase</keyword>
<dbReference type="PANTHER" id="PTHR42690">
    <property type="entry name" value="THREONINE SYNTHASE FAMILY MEMBER"/>
    <property type="match status" value="1"/>
</dbReference>
<dbReference type="PANTHER" id="PTHR42690:SF1">
    <property type="entry name" value="THREONINE SYNTHASE-LIKE 2"/>
    <property type="match status" value="1"/>
</dbReference>
<dbReference type="SUPFAM" id="SSF53686">
    <property type="entry name" value="Tryptophan synthase beta subunit-like PLP-dependent enzymes"/>
    <property type="match status" value="1"/>
</dbReference>
<comment type="caution">
    <text evidence="8">The sequence shown here is derived from an EMBL/GenBank/DDBJ whole genome shotgun (WGS) entry which is preliminary data.</text>
</comment>
<evidence type="ECO:0000259" key="7">
    <source>
        <dbReference type="Pfam" id="PF14821"/>
    </source>
</evidence>
<dbReference type="GO" id="GO:0030170">
    <property type="term" value="F:pyridoxal phosphate binding"/>
    <property type="evidence" value="ECO:0007669"/>
    <property type="project" value="EnsemblFungi"/>
</dbReference>
<sequence>MPHSTPRLVSTRGSSQCEDFTSLKVQGLCPENGGLYVPSHFPHVGLPVLESWRGYSFPVLAQAVLSLYLPETTISTDDLKRLLEKSFSTFEDERVTPIVTIDANFHLLELYRGPTLSFKDIALQFLGNFLEYLVQKQTVDKPVVVLGATSGDTGSAAIAGLEGKTGIKVVILYPEGRVSLVQELQMITGNSANVTCLACPGSFDECQTLVKEAFADKDVQARFQLLGINSINIVRILVQTVYYFYSYLRLAKKIGDSIDYSVPTGNFGDILAGYYAKRMGLPLGQLVIAANCNDILPRFLNTGTYSLNNVVPTISPSMDIQISSNFERYLYELSGRNSEQVATWMHQLNTEGSFSVSSTELAQARRDFSGYVATRDGCLETIAQIARRSEGTMVLDPHSAIGVSAAIQARNHDIPIVSLATAHPAKFPDAVSKALDTVGIKNSPWLSHPSITALVGREKNVGKLSMFTLEALLKYL</sequence>
<dbReference type="InterPro" id="IPR029144">
    <property type="entry name" value="Thr_synth_N"/>
</dbReference>
<evidence type="ECO:0000256" key="2">
    <source>
        <dbReference type="ARBA" id="ARBA00005517"/>
    </source>
</evidence>
<dbReference type="InterPro" id="IPR001926">
    <property type="entry name" value="TrpB-like_PALP"/>
</dbReference>
<evidence type="ECO:0000256" key="3">
    <source>
        <dbReference type="ARBA" id="ARBA00022898"/>
    </source>
</evidence>
<evidence type="ECO:0000256" key="1">
    <source>
        <dbReference type="ARBA" id="ARBA00001933"/>
    </source>
</evidence>
<dbReference type="Pfam" id="PF14821">
    <property type="entry name" value="Thr_synth_N"/>
    <property type="match status" value="1"/>
</dbReference>
<reference evidence="8 9" key="1">
    <citation type="submission" date="2016-10" db="EMBL/GenBank/DDBJ databases">
        <title>The genome of Paramicrosporidium saccamoebae is the missing link in understanding Cryptomycota and Microsporidia evolution.</title>
        <authorList>
            <person name="Quandt C.A."/>
            <person name="Beaudet D."/>
            <person name="Corsaro D."/>
            <person name="Michel R."/>
            <person name="Corradi N."/>
            <person name="James T."/>
        </authorList>
    </citation>
    <scope>NUCLEOTIDE SEQUENCE [LARGE SCALE GENOMIC DNA]</scope>
    <source>
        <strain evidence="8 9">KSL3</strain>
    </source>
</reference>
<accession>A0A2H9TH47</accession>
<dbReference type="Gene3D" id="3.90.1380.10">
    <property type="entry name" value="Threonine synthase, N-terminal domain"/>
    <property type="match status" value="1"/>
</dbReference>
<proteinExistence type="inferred from homology"/>
<dbReference type="InterPro" id="IPR004450">
    <property type="entry name" value="Thr_synthase-like"/>
</dbReference>
<keyword evidence="9" id="KW-1185">Reference proteome</keyword>
<comment type="similarity">
    <text evidence="2">Belongs to the threonine synthase family.</text>
</comment>
<dbReference type="Proteomes" id="UP000240830">
    <property type="component" value="Unassembled WGS sequence"/>
</dbReference>
<dbReference type="Pfam" id="PF24857">
    <property type="entry name" value="THR4_C"/>
    <property type="match status" value="1"/>
</dbReference>
<evidence type="ECO:0000256" key="4">
    <source>
        <dbReference type="ARBA" id="ARBA00023239"/>
    </source>
</evidence>
<name>A0A2H9TH47_9FUNG</name>